<accession>A0A172ZCV1</accession>
<dbReference type="SUPFAM" id="SSF56784">
    <property type="entry name" value="HAD-like"/>
    <property type="match status" value="1"/>
</dbReference>
<evidence type="ECO:0000313" key="1">
    <source>
        <dbReference type="EMBL" id="ANF95182.1"/>
    </source>
</evidence>
<dbReference type="PANTHER" id="PTHR43434">
    <property type="entry name" value="PHOSPHOGLYCOLATE PHOSPHATASE"/>
    <property type="match status" value="1"/>
</dbReference>
<reference evidence="1 2" key="2">
    <citation type="journal article" date="2016" name="Int. J. Syst. Evol. Microbiol.">
        <title>Paenibacillus bovis sp. nov., isolated from raw yak (Bos grunniens) milk.</title>
        <authorList>
            <person name="Gao C."/>
            <person name="Han J."/>
            <person name="Liu Z."/>
            <person name="Xu X."/>
            <person name="Hang F."/>
            <person name="Wu Z."/>
        </authorList>
    </citation>
    <scope>NUCLEOTIDE SEQUENCE [LARGE SCALE GENOMIC DNA]</scope>
    <source>
        <strain evidence="1 2">BD3526</strain>
    </source>
</reference>
<name>A0A172ZCV1_9BACL</name>
<dbReference type="SFLD" id="SFLDS00003">
    <property type="entry name" value="Haloacid_Dehalogenase"/>
    <property type="match status" value="1"/>
</dbReference>
<protein>
    <submittedName>
        <fullName evidence="1">Pyrophosphatase</fullName>
    </submittedName>
</protein>
<dbReference type="SFLD" id="SFLDG01129">
    <property type="entry name" value="C1.5:_HAD__Beta-PGM__Phosphata"/>
    <property type="match status" value="1"/>
</dbReference>
<dbReference type="Gene3D" id="1.10.150.240">
    <property type="entry name" value="Putative phosphatase, domain 2"/>
    <property type="match status" value="1"/>
</dbReference>
<dbReference type="Gene3D" id="3.40.50.1000">
    <property type="entry name" value="HAD superfamily/HAD-like"/>
    <property type="match status" value="1"/>
</dbReference>
<dbReference type="STRING" id="1616788.AR543_03505"/>
<dbReference type="NCBIfam" id="TIGR01549">
    <property type="entry name" value="HAD-SF-IA-v1"/>
    <property type="match status" value="1"/>
</dbReference>
<dbReference type="NCBIfam" id="NF009804">
    <property type="entry name" value="PRK13288.1"/>
    <property type="match status" value="1"/>
</dbReference>
<dbReference type="InterPro" id="IPR023214">
    <property type="entry name" value="HAD_sf"/>
</dbReference>
<dbReference type="OrthoDB" id="9807630at2"/>
<dbReference type="AlphaFoldDB" id="A0A172ZCV1"/>
<dbReference type="SFLD" id="SFLDG01135">
    <property type="entry name" value="C1.5.6:_HAD__Beta-PGM__Phospha"/>
    <property type="match status" value="1"/>
</dbReference>
<evidence type="ECO:0000313" key="2">
    <source>
        <dbReference type="Proteomes" id="UP000078148"/>
    </source>
</evidence>
<proteinExistence type="predicted"/>
<dbReference type="RefSeq" id="WP_060531867.1">
    <property type="nucleotide sequence ID" value="NZ_CP013023.1"/>
</dbReference>
<dbReference type="GO" id="GO:0008967">
    <property type="term" value="F:phosphoglycolate phosphatase activity"/>
    <property type="evidence" value="ECO:0007669"/>
    <property type="project" value="TreeGrafter"/>
</dbReference>
<dbReference type="InterPro" id="IPR036412">
    <property type="entry name" value="HAD-like_sf"/>
</dbReference>
<organism evidence="1 2">
    <name type="scientific">Paenibacillus bovis</name>
    <dbReference type="NCBI Taxonomy" id="1616788"/>
    <lineage>
        <taxon>Bacteria</taxon>
        <taxon>Bacillati</taxon>
        <taxon>Bacillota</taxon>
        <taxon>Bacilli</taxon>
        <taxon>Bacillales</taxon>
        <taxon>Paenibacillaceae</taxon>
        <taxon>Paenibacillus</taxon>
    </lineage>
</organism>
<reference evidence="2" key="1">
    <citation type="submission" date="2015-10" db="EMBL/GenBank/DDBJ databases">
        <title>Genome of Paenibacillus bovis sp. nov.</title>
        <authorList>
            <person name="Wu Z."/>
            <person name="Gao C."/>
            <person name="Liu Z."/>
            <person name="Zheng H."/>
        </authorList>
    </citation>
    <scope>NUCLEOTIDE SEQUENCE [LARGE SCALE GENOMIC DNA]</scope>
    <source>
        <strain evidence="2">BD3526</strain>
    </source>
</reference>
<dbReference type="GO" id="GO:0006281">
    <property type="term" value="P:DNA repair"/>
    <property type="evidence" value="ECO:0007669"/>
    <property type="project" value="TreeGrafter"/>
</dbReference>
<dbReference type="EMBL" id="CP013023">
    <property type="protein sequence ID" value="ANF95182.1"/>
    <property type="molecule type" value="Genomic_DNA"/>
</dbReference>
<dbReference type="Proteomes" id="UP000078148">
    <property type="component" value="Chromosome"/>
</dbReference>
<dbReference type="InterPro" id="IPR041492">
    <property type="entry name" value="HAD_2"/>
</dbReference>
<dbReference type="GO" id="GO:0005829">
    <property type="term" value="C:cytosol"/>
    <property type="evidence" value="ECO:0007669"/>
    <property type="project" value="TreeGrafter"/>
</dbReference>
<keyword evidence="2" id="KW-1185">Reference proteome</keyword>
<dbReference type="InterPro" id="IPR050155">
    <property type="entry name" value="HAD-like_hydrolase_sf"/>
</dbReference>
<sequence>MMDTILFDLDGTIVNTNELIISSFLHIMNQQPAAALTREQIIPHMGLTLEQQLRTFSGLEDVTALVAAYREYSSLHHDDMVAPFPEVNEVLARLKAEGFKLGVVTTKIRATTTRVLELFELAQYMDVIITLDDVERPKPDAQPVQRALEALGSSPEQTLMVGDSPADLQSAAAAGVRSAAVAWSLKGEVELSKYHPTYILHTMSDLYELVLGDTVDR</sequence>
<gene>
    <name evidence="1" type="ORF">AR543_03505</name>
</gene>
<dbReference type="FunFam" id="3.40.50.1000:FF:000022">
    <property type="entry name" value="Phosphoglycolate phosphatase"/>
    <property type="match status" value="1"/>
</dbReference>
<dbReference type="InterPro" id="IPR023198">
    <property type="entry name" value="PGP-like_dom2"/>
</dbReference>
<dbReference type="InterPro" id="IPR006439">
    <property type="entry name" value="HAD-SF_hydro_IA"/>
</dbReference>
<dbReference type="Pfam" id="PF13419">
    <property type="entry name" value="HAD_2"/>
    <property type="match status" value="1"/>
</dbReference>
<dbReference type="PANTHER" id="PTHR43434:SF26">
    <property type="entry name" value="PYROPHOSPHATASE PPAX"/>
    <property type="match status" value="1"/>
</dbReference>
<dbReference type="NCBIfam" id="TIGR01509">
    <property type="entry name" value="HAD-SF-IA-v3"/>
    <property type="match status" value="1"/>
</dbReference>
<dbReference type="KEGG" id="pbv:AR543_03505"/>